<accession>A0AAV1I6X6</accession>
<evidence type="ECO:0000259" key="3">
    <source>
        <dbReference type="SMART" id="SM00993"/>
    </source>
</evidence>
<feature type="compositionally biased region" description="Acidic residues" evidence="2">
    <location>
        <begin position="1"/>
        <end position="27"/>
    </location>
</feature>
<evidence type="ECO:0000313" key="5">
    <source>
        <dbReference type="Proteomes" id="UP001314263"/>
    </source>
</evidence>
<evidence type="ECO:0000256" key="1">
    <source>
        <dbReference type="ARBA" id="ARBA00006832"/>
    </source>
</evidence>
<dbReference type="InterPro" id="IPR013272">
    <property type="entry name" value="Vps72/YL1_C"/>
</dbReference>
<dbReference type="EMBL" id="CAUYUE010000006">
    <property type="protein sequence ID" value="CAK0780245.1"/>
    <property type="molecule type" value="Genomic_DNA"/>
</dbReference>
<dbReference type="PANTHER" id="PTHR13275">
    <property type="entry name" value="YL-1 PROTEIN TRANSCRIPTION FACTOR-LIKE 1"/>
    <property type="match status" value="1"/>
</dbReference>
<organism evidence="4 5">
    <name type="scientific">Coccomyxa viridis</name>
    <dbReference type="NCBI Taxonomy" id="1274662"/>
    <lineage>
        <taxon>Eukaryota</taxon>
        <taxon>Viridiplantae</taxon>
        <taxon>Chlorophyta</taxon>
        <taxon>core chlorophytes</taxon>
        <taxon>Trebouxiophyceae</taxon>
        <taxon>Trebouxiophyceae incertae sedis</taxon>
        <taxon>Coccomyxaceae</taxon>
        <taxon>Coccomyxa</taxon>
    </lineage>
</organism>
<reference evidence="4 5" key="1">
    <citation type="submission" date="2023-10" db="EMBL/GenBank/DDBJ databases">
        <authorList>
            <person name="Maclean D."/>
            <person name="Macfadyen A."/>
        </authorList>
    </citation>
    <scope>NUCLEOTIDE SEQUENCE [LARGE SCALE GENOMIC DNA]</scope>
</reference>
<sequence>MSSDESEDEREVDSIAEDEESSEEDEVEPPKLELPSRTTRGQRMNKLLEEEDSADEDFWNQDFFQEEKADEEYATESSEATTADEDFSESESESDEEGEDVEEKGRRKALKPPGAAGARKPPAGPRKPPPVKAGQLGAPDLQQPLGSPTSPMSPTTRAAVKQAQIEAMQEVQQLQAPTLRRSTRERIEEAEKERQRAEQVRPKKVPVRQEFRPLTQEELLAEAAQTEIENTASVQALMAAEEEVRARAASRKAKYSGPMLRYHSKKQDDASVMLIEIANMLPPKQLQPQRAPPYPQPSVCVITGQPAKYRDPDTGLPYATAEAYKELRSKAGDAHFLQSKRTKRRRIGGWAHLAETLREDFTPAEAQTGETAMCTSAANGSTGMYSSPLPAAPQPGALLGVPGHM</sequence>
<dbReference type="InterPro" id="IPR046757">
    <property type="entry name" value="YL1_N"/>
</dbReference>
<comment type="caution">
    <text evidence="4">The sequence shown here is derived from an EMBL/GenBank/DDBJ whole genome shotgun (WGS) entry which is preliminary data.</text>
</comment>
<feature type="compositionally biased region" description="Pro residues" evidence="2">
    <location>
        <begin position="122"/>
        <end position="131"/>
    </location>
</feature>
<feature type="compositionally biased region" description="Acidic residues" evidence="2">
    <location>
        <begin position="49"/>
        <end position="59"/>
    </location>
</feature>
<dbReference type="Proteomes" id="UP001314263">
    <property type="component" value="Unassembled WGS sequence"/>
</dbReference>
<dbReference type="AlphaFoldDB" id="A0AAV1I6X6"/>
<gene>
    <name evidence="4" type="ORF">CVIRNUC_004983</name>
</gene>
<dbReference type="Pfam" id="PF08265">
    <property type="entry name" value="YL1_C"/>
    <property type="match status" value="1"/>
</dbReference>
<feature type="domain" description="Vps72/YL1 C-terminal" evidence="3">
    <location>
        <begin position="298"/>
        <end position="327"/>
    </location>
</feature>
<dbReference type="SMART" id="SM00993">
    <property type="entry name" value="YL1_C"/>
    <property type="match status" value="1"/>
</dbReference>
<dbReference type="PANTHER" id="PTHR13275:SF4">
    <property type="entry name" value="VACUOLAR PROTEIN SORTING-ASSOCIATED PROTEIN 72 HOMOLOG"/>
    <property type="match status" value="1"/>
</dbReference>
<evidence type="ECO:0000313" key="4">
    <source>
        <dbReference type="EMBL" id="CAK0780245.1"/>
    </source>
</evidence>
<comment type="similarity">
    <text evidence="1">Belongs to the VPS72/YL1 family.</text>
</comment>
<keyword evidence="5" id="KW-1185">Reference proteome</keyword>
<evidence type="ECO:0000256" key="2">
    <source>
        <dbReference type="SAM" id="MobiDB-lite"/>
    </source>
</evidence>
<name>A0AAV1I6X6_9CHLO</name>
<feature type="compositionally biased region" description="Low complexity" evidence="2">
    <location>
        <begin position="111"/>
        <end position="121"/>
    </location>
</feature>
<dbReference type="Pfam" id="PF05764">
    <property type="entry name" value="YL1"/>
    <property type="match status" value="1"/>
</dbReference>
<feature type="compositionally biased region" description="Basic and acidic residues" evidence="2">
    <location>
        <begin position="182"/>
        <end position="204"/>
    </location>
</feature>
<proteinExistence type="inferred from homology"/>
<feature type="compositionally biased region" description="Polar residues" evidence="2">
    <location>
        <begin position="144"/>
        <end position="156"/>
    </location>
</feature>
<feature type="region of interest" description="Disordered" evidence="2">
    <location>
        <begin position="1"/>
        <end position="204"/>
    </location>
</feature>
<dbReference type="GO" id="GO:0005634">
    <property type="term" value="C:nucleus"/>
    <property type="evidence" value="ECO:0007669"/>
    <property type="project" value="TreeGrafter"/>
</dbReference>
<feature type="compositionally biased region" description="Acidic residues" evidence="2">
    <location>
        <begin position="82"/>
        <end position="102"/>
    </location>
</feature>
<protein>
    <recommendedName>
        <fullName evidence="3">Vps72/YL1 C-terminal domain-containing protein</fullName>
    </recommendedName>
</protein>